<dbReference type="EMBL" id="JAPFFF010000075">
    <property type="protein sequence ID" value="KAK8835795.1"/>
    <property type="molecule type" value="Genomic_DNA"/>
</dbReference>
<evidence type="ECO:0000313" key="2">
    <source>
        <dbReference type="Proteomes" id="UP001470230"/>
    </source>
</evidence>
<accession>A0ABR2GPC3</accession>
<sequence>MESRTFESCYSLRQVLLPASLNTIISGHVFSNYASLEKVSLPSSIKCIDICLFRNSSSQKQVDERIRS</sequence>
<reference evidence="1 2" key="1">
    <citation type="submission" date="2024-04" db="EMBL/GenBank/DDBJ databases">
        <title>Tritrichomonas musculus Genome.</title>
        <authorList>
            <person name="Alves-Ferreira E."/>
            <person name="Grigg M."/>
            <person name="Lorenzi H."/>
            <person name="Galac M."/>
        </authorList>
    </citation>
    <scope>NUCLEOTIDE SEQUENCE [LARGE SCALE GENOMIC DNA]</scope>
    <source>
        <strain evidence="1 2">EAF2021</strain>
    </source>
</reference>
<organism evidence="1 2">
    <name type="scientific">Tritrichomonas musculus</name>
    <dbReference type="NCBI Taxonomy" id="1915356"/>
    <lineage>
        <taxon>Eukaryota</taxon>
        <taxon>Metamonada</taxon>
        <taxon>Parabasalia</taxon>
        <taxon>Tritrichomonadida</taxon>
        <taxon>Tritrichomonadidae</taxon>
        <taxon>Tritrichomonas</taxon>
    </lineage>
</organism>
<keyword evidence="2" id="KW-1185">Reference proteome</keyword>
<proteinExistence type="predicted"/>
<name>A0ABR2GPC3_9EUKA</name>
<protein>
    <submittedName>
        <fullName evidence="1">Uncharacterized protein</fullName>
    </submittedName>
</protein>
<dbReference type="InterPro" id="IPR026906">
    <property type="entry name" value="LRR_5"/>
</dbReference>
<dbReference type="Pfam" id="PF13306">
    <property type="entry name" value="LRR_5"/>
    <property type="match status" value="1"/>
</dbReference>
<dbReference type="InterPro" id="IPR032675">
    <property type="entry name" value="LRR_dom_sf"/>
</dbReference>
<dbReference type="Gene3D" id="3.80.10.10">
    <property type="entry name" value="Ribonuclease Inhibitor"/>
    <property type="match status" value="1"/>
</dbReference>
<comment type="caution">
    <text evidence="1">The sequence shown here is derived from an EMBL/GenBank/DDBJ whole genome shotgun (WGS) entry which is preliminary data.</text>
</comment>
<dbReference type="Proteomes" id="UP001470230">
    <property type="component" value="Unassembled WGS sequence"/>
</dbReference>
<evidence type="ECO:0000313" key="1">
    <source>
        <dbReference type="EMBL" id="KAK8835795.1"/>
    </source>
</evidence>
<gene>
    <name evidence="1" type="ORF">M9Y10_040618</name>
</gene>